<dbReference type="InterPro" id="IPR036397">
    <property type="entry name" value="RNaseH_sf"/>
</dbReference>
<sequence length="171" mass="19538">MDFTFPNLIKRAYATPSLRQNIFNKGMIFLYCDYSGDDVHKDCGLACCFVNNRTINVIAKKIAFEHQGDSVYGELLAIAYSLESLGEALSEHRPKSVVLFTDCSCIARLLSKNHFSKPYYEEIRNQITASLMELKMRFPEVEVRAKYISNHKKNNVLHKMAHIAARKVIGK</sequence>
<evidence type="ECO:0000313" key="1">
    <source>
        <dbReference type="EMBL" id="RKP49878.1"/>
    </source>
</evidence>
<gene>
    <name evidence="1" type="ORF">D7Z26_18795</name>
</gene>
<accession>A0A494XH74</accession>
<reference evidence="1 2" key="1">
    <citation type="submission" date="2018-10" db="EMBL/GenBank/DDBJ databases">
        <title>Cohnella sp. M2MS4P-1, whole genome shotgun sequence.</title>
        <authorList>
            <person name="Tuo L."/>
        </authorList>
    </citation>
    <scope>NUCLEOTIDE SEQUENCE [LARGE SCALE GENOMIC DNA]</scope>
    <source>
        <strain evidence="1 2">M2MS4P-1</strain>
    </source>
</reference>
<dbReference type="InterPro" id="IPR012337">
    <property type="entry name" value="RNaseH-like_sf"/>
</dbReference>
<keyword evidence="2" id="KW-1185">Reference proteome</keyword>
<dbReference type="SUPFAM" id="SSF53098">
    <property type="entry name" value="Ribonuclease H-like"/>
    <property type="match status" value="1"/>
</dbReference>
<protein>
    <submittedName>
        <fullName evidence="1">Uncharacterized protein</fullName>
    </submittedName>
</protein>
<dbReference type="EMBL" id="RBZM01000008">
    <property type="protein sequence ID" value="RKP49878.1"/>
    <property type="molecule type" value="Genomic_DNA"/>
</dbReference>
<name>A0A494XH74_9BACL</name>
<dbReference type="Gene3D" id="3.30.420.10">
    <property type="entry name" value="Ribonuclease H-like superfamily/Ribonuclease H"/>
    <property type="match status" value="1"/>
</dbReference>
<comment type="caution">
    <text evidence="1">The sequence shown here is derived from an EMBL/GenBank/DDBJ whole genome shotgun (WGS) entry which is preliminary data.</text>
</comment>
<dbReference type="AlphaFoldDB" id="A0A494XH74"/>
<dbReference type="RefSeq" id="WP_120978561.1">
    <property type="nucleotide sequence ID" value="NZ_RBZM01000008.1"/>
</dbReference>
<proteinExistence type="predicted"/>
<dbReference type="GO" id="GO:0003676">
    <property type="term" value="F:nucleic acid binding"/>
    <property type="evidence" value="ECO:0007669"/>
    <property type="project" value="InterPro"/>
</dbReference>
<dbReference type="Proteomes" id="UP000282076">
    <property type="component" value="Unassembled WGS sequence"/>
</dbReference>
<organism evidence="1 2">
    <name type="scientific">Cohnella endophytica</name>
    <dbReference type="NCBI Taxonomy" id="2419778"/>
    <lineage>
        <taxon>Bacteria</taxon>
        <taxon>Bacillati</taxon>
        <taxon>Bacillota</taxon>
        <taxon>Bacilli</taxon>
        <taxon>Bacillales</taxon>
        <taxon>Paenibacillaceae</taxon>
        <taxon>Cohnella</taxon>
    </lineage>
</organism>
<evidence type="ECO:0000313" key="2">
    <source>
        <dbReference type="Proteomes" id="UP000282076"/>
    </source>
</evidence>
<dbReference type="OrthoDB" id="2593769at2"/>